<proteinExistence type="predicted"/>
<keyword evidence="3" id="KW-1185">Reference proteome</keyword>
<dbReference type="Proteomes" id="UP001189429">
    <property type="component" value="Unassembled WGS sequence"/>
</dbReference>
<gene>
    <name evidence="2" type="ORF">PCOR1329_LOCUS72605</name>
</gene>
<evidence type="ECO:0000256" key="1">
    <source>
        <dbReference type="SAM" id="MobiDB-lite"/>
    </source>
</evidence>
<reference evidence="2" key="1">
    <citation type="submission" date="2023-10" db="EMBL/GenBank/DDBJ databases">
        <authorList>
            <person name="Chen Y."/>
            <person name="Shah S."/>
            <person name="Dougan E. K."/>
            <person name="Thang M."/>
            <person name="Chan C."/>
        </authorList>
    </citation>
    <scope>NUCLEOTIDE SEQUENCE [LARGE SCALE GENOMIC DNA]</scope>
</reference>
<organism evidence="2 3">
    <name type="scientific">Prorocentrum cordatum</name>
    <dbReference type="NCBI Taxonomy" id="2364126"/>
    <lineage>
        <taxon>Eukaryota</taxon>
        <taxon>Sar</taxon>
        <taxon>Alveolata</taxon>
        <taxon>Dinophyceae</taxon>
        <taxon>Prorocentrales</taxon>
        <taxon>Prorocentraceae</taxon>
        <taxon>Prorocentrum</taxon>
    </lineage>
</organism>
<evidence type="ECO:0000313" key="2">
    <source>
        <dbReference type="EMBL" id="CAK0893174.1"/>
    </source>
</evidence>
<name>A0ABN9X5B0_9DINO</name>
<feature type="compositionally biased region" description="Low complexity" evidence="1">
    <location>
        <begin position="338"/>
        <end position="348"/>
    </location>
</feature>
<protein>
    <recommendedName>
        <fullName evidence="4">G-patch domain-containing protein</fullName>
    </recommendedName>
</protein>
<evidence type="ECO:0008006" key="4">
    <source>
        <dbReference type="Google" id="ProtNLM"/>
    </source>
</evidence>
<accession>A0ABN9X5B0</accession>
<evidence type="ECO:0000313" key="3">
    <source>
        <dbReference type="Proteomes" id="UP001189429"/>
    </source>
</evidence>
<feature type="region of interest" description="Disordered" evidence="1">
    <location>
        <begin position="282"/>
        <end position="375"/>
    </location>
</feature>
<dbReference type="EMBL" id="CAUYUJ010019719">
    <property type="protein sequence ID" value="CAK0893174.1"/>
    <property type="molecule type" value="Genomic_DNA"/>
</dbReference>
<sequence>MKRYHTRILQTSTEKSVHKKSTRVVGTSAWISSRTSLKTQSRIAPRISITMRIESTRTRSMSATISSGRDIAYMLTQIGFISCLGQGTNGMVNSAKRKNTRGREIHSPRHLIDLRSTATSSTLTPERCIQGRRRRKFWTKSRKPNVFHSNRSLSGRLKMGVPAANIITAKRKILACHFRRDPRTDVKDLQTVEIVYAATSNHPIARTKKRTATSSSGRLSPSMLAQNGIGKVVVPLEIVTFDKSTSVISTSKLISSRISLMTQPKNALSIAITTWIDSTMRKRTKPPAAAGAPAQTCTRRTAPSAAWVRAETVASEGEESEFRRLSPARGAAPATPFSSNLRSSNSLSMFQSKRPSHSGDEEGAHTPGGEQEGGEDERLFTCSSAMNDATCGISESKQVAIRKTTGWWKEANIDCRPSEKTESMCDAVPMSANTAPR</sequence>
<comment type="caution">
    <text evidence="2">The sequence shown here is derived from an EMBL/GenBank/DDBJ whole genome shotgun (WGS) entry which is preliminary data.</text>
</comment>